<evidence type="ECO:0000256" key="1">
    <source>
        <dbReference type="SAM" id="Phobius"/>
    </source>
</evidence>
<dbReference type="PANTHER" id="PTHR41542">
    <property type="entry name" value="BLL5807 PROTEIN"/>
    <property type="match status" value="1"/>
</dbReference>
<dbReference type="Pfam" id="PF04280">
    <property type="entry name" value="Tim44"/>
    <property type="match status" value="1"/>
</dbReference>
<dbReference type="EMBL" id="JAASQR010000002">
    <property type="protein sequence ID" value="NIJ16361.1"/>
    <property type="molecule type" value="Genomic_DNA"/>
</dbReference>
<dbReference type="AlphaFoldDB" id="A0A846M6T6"/>
<evidence type="ECO:0000313" key="3">
    <source>
        <dbReference type="EMBL" id="NIJ16361.1"/>
    </source>
</evidence>
<evidence type="ECO:0000313" key="4">
    <source>
        <dbReference type="Proteomes" id="UP000576821"/>
    </source>
</evidence>
<keyword evidence="1" id="KW-1133">Transmembrane helix</keyword>
<dbReference type="RefSeq" id="WP_243855680.1">
    <property type="nucleotide sequence ID" value="NZ_JAASQR010000002.1"/>
</dbReference>
<name>A0A846M6T6_9SPHN</name>
<dbReference type="Gene3D" id="3.10.450.240">
    <property type="match status" value="1"/>
</dbReference>
<organism evidence="3 4">
    <name type="scientific">Sphingobium vermicomposti</name>
    <dbReference type="NCBI Taxonomy" id="529005"/>
    <lineage>
        <taxon>Bacteria</taxon>
        <taxon>Pseudomonadati</taxon>
        <taxon>Pseudomonadota</taxon>
        <taxon>Alphaproteobacteria</taxon>
        <taxon>Sphingomonadales</taxon>
        <taxon>Sphingomonadaceae</taxon>
        <taxon>Sphingobium</taxon>
    </lineage>
</organism>
<feature type="transmembrane region" description="Helical" evidence="1">
    <location>
        <begin position="20"/>
        <end position="39"/>
    </location>
</feature>
<keyword evidence="1" id="KW-0472">Membrane</keyword>
<evidence type="ECO:0000259" key="2">
    <source>
        <dbReference type="SMART" id="SM00978"/>
    </source>
</evidence>
<dbReference type="SMART" id="SM00978">
    <property type="entry name" value="Tim44"/>
    <property type="match status" value="1"/>
</dbReference>
<dbReference type="Proteomes" id="UP000576821">
    <property type="component" value="Unassembled WGS sequence"/>
</dbReference>
<dbReference type="PANTHER" id="PTHR41542:SF1">
    <property type="entry name" value="BLL5807 PROTEIN"/>
    <property type="match status" value="1"/>
</dbReference>
<dbReference type="InterPro" id="IPR007379">
    <property type="entry name" value="Tim44-like_dom"/>
</dbReference>
<proteinExistence type="predicted"/>
<keyword evidence="1" id="KW-0812">Transmembrane</keyword>
<feature type="domain" description="Tim44-like" evidence="2">
    <location>
        <begin position="75"/>
        <end position="222"/>
    </location>
</feature>
<protein>
    <submittedName>
        <fullName evidence="3">Putative lipid-binding transport protein (Tim44 family)</fullName>
    </submittedName>
</protein>
<keyword evidence="4" id="KW-1185">Reference proteome</keyword>
<reference evidence="3 4" key="1">
    <citation type="submission" date="2020-03" db="EMBL/GenBank/DDBJ databases">
        <title>Genomic Encyclopedia of Type Strains, Phase IV (KMG-IV): sequencing the most valuable type-strain genomes for metagenomic binning, comparative biology and taxonomic classification.</title>
        <authorList>
            <person name="Goeker M."/>
        </authorList>
    </citation>
    <scope>NUCLEOTIDE SEQUENCE [LARGE SCALE GENOMIC DNA]</scope>
    <source>
        <strain evidence="3 4">DSM 21299</strain>
    </source>
</reference>
<dbReference type="SUPFAM" id="SSF54427">
    <property type="entry name" value="NTF2-like"/>
    <property type="match status" value="1"/>
</dbReference>
<accession>A0A846M6T6</accession>
<comment type="caution">
    <text evidence="3">The sequence shown here is derived from an EMBL/GenBank/DDBJ whole genome shotgun (WGS) entry which is preliminary data.</text>
</comment>
<sequence>MGGLIGMLLGNGLGALGGSGMLMALLQIALIGGLVWFGLKMFRRRSTLAPAGMPVSPRYSANAFTGVPQQPFSASASTFPVRQAEPQTHEIAITREDQQSFQRLLTDVQDAFGREDYAQLRAYTTPELMSYLAEELSQNATKGQRNEVSATELLGAEVAEAWSEDGTDYATIAMRYQSIDIMRDRNSGEVVSGDPHQPSVTTELWTFVRDARTPWRLSAIQEA</sequence>
<dbReference type="InterPro" id="IPR032710">
    <property type="entry name" value="NTF2-like_dom_sf"/>
</dbReference>
<gene>
    <name evidence="3" type="ORF">FHS54_001327</name>
</gene>